<dbReference type="OrthoDB" id="6244967at2759"/>
<dbReference type="GO" id="GO:0005886">
    <property type="term" value="C:plasma membrane"/>
    <property type="evidence" value="ECO:0007669"/>
    <property type="project" value="TreeGrafter"/>
</dbReference>
<dbReference type="Proteomes" id="UP000218231">
    <property type="component" value="Unassembled WGS sequence"/>
</dbReference>
<dbReference type="GO" id="GO:0030424">
    <property type="term" value="C:axon"/>
    <property type="evidence" value="ECO:0007669"/>
    <property type="project" value="TreeGrafter"/>
</dbReference>
<dbReference type="SUPFAM" id="SSF49265">
    <property type="entry name" value="Fibronectin type III"/>
    <property type="match status" value="2"/>
</dbReference>
<dbReference type="FunFam" id="2.60.40.10:FF:002544">
    <property type="entry name" value="L1 CAM ADhesion molecule homolog"/>
    <property type="match status" value="1"/>
</dbReference>
<evidence type="ECO:0000313" key="6">
    <source>
        <dbReference type="Proteomes" id="UP000218231"/>
    </source>
</evidence>
<dbReference type="SMART" id="SM00409">
    <property type="entry name" value="IG"/>
    <property type="match status" value="5"/>
</dbReference>
<feature type="domain" description="Ig-like" evidence="3">
    <location>
        <begin position="370"/>
        <end position="461"/>
    </location>
</feature>
<dbReference type="STRING" id="2018661.A0A2A2KA96"/>
<dbReference type="EMBL" id="LIAE01009175">
    <property type="protein sequence ID" value="PAV70884.1"/>
    <property type="molecule type" value="Genomic_DNA"/>
</dbReference>
<dbReference type="InterPro" id="IPR003599">
    <property type="entry name" value="Ig_sub"/>
</dbReference>
<dbReference type="InterPro" id="IPR003961">
    <property type="entry name" value="FN3_dom"/>
</dbReference>
<name>A0A2A2KA96_9BILA</name>
<feature type="domain" description="Fibronectin type-III" evidence="4">
    <location>
        <begin position="653"/>
        <end position="755"/>
    </location>
</feature>
<dbReference type="InterPro" id="IPR036116">
    <property type="entry name" value="FN3_sf"/>
</dbReference>
<organism evidence="5 6">
    <name type="scientific">Diploscapter pachys</name>
    <dbReference type="NCBI Taxonomy" id="2018661"/>
    <lineage>
        <taxon>Eukaryota</taxon>
        <taxon>Metazoa</taxon>
        <taxon>Ecdysozoa</taxon>
        <taxon>Nematoda</taxon>
        <taxon>Chromadorea</taxon>
        <taxon>Rhabditida</taxon>
        <taxon>Rhabditina</taxon>
        <taxon>Rhabditomorpha</taxon>
        <taxon>Rhabditoidea</taxon>
        <taxon>Rhabditidae</taxon>
        <taxon>Diploscapter</taxon>
    </lineage>
</organism>
<dbReference type="SUPFAM" id="SSF48726">
    <property type="entry name" value="Immunoglobulin"/>
    <property type="match status" value="5"/>
</dbReference>
<dbReference type="Gene3D" id="2.60.40.10">
    <property type="entry name" value="Immunoglobulins"/>
    <property type="match status" value="9"/>
</dbReference>
<comment type="caution">
    <text evidence="5">The sequence shown here is derived from an EMBL/GenBank/DDBJ whole genome shotgun (WGS) entry which is preliminary data.</text>
</comment>
<feature type="domain" description="Fibronectin type-III" evidence="4">
    <location>
        <begin position="959"/>
        <end position="1053"/>
    </location>
</feature>
<dbReference type="PROSITE" id="PS50835">
    <property type="entry name" value="IG_LIKE"/>
    <property type="match status" value="5"/>
</dbReference>
<dbReference type="InterPro" id="IPR003006">
    <property type="entry name" value="Ig/MHC_CS"/>
</dbReference>
<evidence type="ECO:0000256" key="1">
    <source>
        <dbReference type="ARBA" id="ARBA00022737"/>
    </source>
</evidence>
<feature type="domain" description="Ig-like" evidence="3">
    <location>
        <begin position="559"/>
        <end position="644"/>
    </location>
</feature>
<dbReference type="PROSITE" id="PS00290">
    <property type="entry name" value="IG_MHC"/>
    <property type="match status" value="1"/>
</dbReference>
<dbReference type="PANTHER" id="PTHR44170">
    <property type="entry name" value="PROTEIN SIDEKICK"/>
    <property type="match status" value="1"/>
</dbReference>
<dbReference type="CDD" id="cd00063">
    <property type="entry name" value="FN3"/>
    <property type="match status" value="4"/>
</dbReference>
<dbReference type="InterPro" id="IPR013783">
    <property type="entry name" value="Ig-like_fold"/>
</dbReference>
<keyword evidence="2" id="KW-1015">Disulfide bond</keyword>
<feature type="domain" description="Fibronectin type-III" evidence="4">
    <location>
        <begin position="862"/>
        <end position="958"/>
    </location>
</feature>
<evidence type="ECO:0000313" key="5">
    <source>
        <dbReference type="EMBL" id="PAV70884.1"/>
    </source>
</evidence>
<dbReference type="InterPro" id="IPR036179">
    <property type="entry name" value="Ig-like_dom_sf"/>
</dbReference>
<protein>
    <submittedName>
        <fullName evidence="5">Uncharacterized protein</fullName>
    </submittedName>
</protein>
<feature type="domain" description="Ig-like" evidence="3">
    <location>
        <begin position="467"/>
        <end position="555"/>
    </location>
</feature>
<feature type="domain" description="Ig-like" evidence="3">
    <location>
        <begin position="160"/>
        <end position="249"/>
    </location>
</feature>
<dbReference type="Pfam" id="PF00041">
    <property type="entry name" value="fn3"/>
    <property type="match status" value="3"/>
</dbReference>
<evidence type="ECO:0000256" key="2">
    <source>
        <dbReference type="ARBA" id="ARBA00023157"/>
    </source>
</evidence>
<dbReference type="GO" id="GO:0098609">
    <property type="term" value="P:cell-cell adhesion"/>
    <property type="evidence" value="ECO:0007669"/>
    <property type="project" value="TreeGrafter"/>
</dbReference>
<feature type="domain" description="Ig-like" evidence="3">
    <location>
        <begin position="268"/>
        <end position="369"/>
    </location>
</feature>
<dbReference type="AlphaFoldDB" id="A0A2A2KA96"/>
<keyword evidence="1" id="KW-0677">Repeat</keyword>
<gene>
    <name evidence="5" type="ORF">WR25_14673</name>
</gene>
<evidence type="ECO:0000259" key="3">
    <source>
        <dbReference type="PROSITE" id="PS50835"/>
    </source>
</evidence>
<dbReference type="Pfam" id="PF07679">
    <property type="entry name" value="I-set"/>
    <property type="match status" value="2"/>
</dbReference>
<dbReference type="PANTHER" id="PTHR44170:SF6">
    <property type="entry name" value="CONTACTIN"/>
    <property type="match status" value="1"/>
</dbReference>
<feature type="domain" description="Fibronectin type-III" evidence="4">
    <location>
        <begin position="757"/>
        <end position="857"/>
    </location>
</feature>
<proteinExistence type="predicted"/>
<dbReference type="GO" id="GO:0007411">
    <property type="term" value="P:axon guidance"/>
    <property type="evidence" value="ECO:0007669"/>
    <property type="project" value="TreeGrafter"/>
</dbReference>
<dbReference type="SMART" id="SM00060">
    <property type="entry name" value="FN3"/>
    <property type="match status" value="4"/>
</dbReference>
<sequence>MGMGDALSSFQIPDKFGLLCHSACNVMSRIVCVFCLSSFLLAVCSSAISPQPKFGPPKLLEQSPPDVWYQIDDPSPLLRPRLKCRATENADSYVWLKNGKRLDINPAANGIELIRGISRGERENDNYYVQWAMANKQLGRQAVIQLSGKEEYANIQLDIPKQPLEHFVSRPLRELSVVEGESLTLQCTPPNGHPQPRIIWLYRDIEDNSVIETIRKRHIIEDETGRLHFLAVERSDGREGLIYECAATSPVLHDEYRSGDQFKLKVEPKRGGSKAVSIKKLHTSDSQITVRAGDTLKLQCIFAAKPVPTVFWSKLDGALPTDKMKDTNSYESDFGQSLVIERVNPDDAGRYECKAGHFTHTMNVRVEATPFWENGPPKDVEEAEENTAELECLAGGTPTPITRWYFNGRPLHETGEDTRRILLDNGRILRIQQLNHDLDTGVYQCNASNPLGYVFANAFVNVQAHAPRFLMPAERIWRVVLHSRVLLDCSVEAAPTGIVRWVDADDRPLQIVNGKTKLHSNNPFEIIDVNTSDEGLYYCNVSNKYGLNRATNKILVYKPSYFVRVPTPRILAIEAGEVVKLQCEAVADPKLSVTYKWALNGVPIMKNSDVFEIKDHELIVSKTRGRVSGIIDCMAITDVDVKVSSMQLIIKDVPSTPKMISFECTERKAVLRWNASNEHSDPIKRYIVEMQTGFRIGHWEKVEEETNIEKLDYEADITLTPWVNYTFRVVAENSHGRSDSFGEPAEMGQCQTRPSFPYSNPHGVRAEGTQPDNLVIYWKPMDKYYWNAPNLQYLVRYKLNKEYTAWNEFLVEDPLENHTIVREQPTFQPYLVQVRAVNAIGPSIIEPNIVIGWSGEDVPSAGPKDFKIDRIANFSWVNFTWTGVNASSVNGHFEGYIIEYKRDDIDREPTRVFSPVGTTHKTVTSLFANSNYTAVVRTKNRQYMSKPSNAIRFATPEGVPSKVHDLRVYAVGATSILLKWSPPLTPNGIVRGYFISFHDDRNETEETYVIHKQTHYLHERGSPDTGYRVAVWGETSAGEGPKTIRAVRTWPDRNPDVPVFRVKNVTTDTMWIEWVTHEVEFGHKAEMEEEKKFLEFQYGYKS</sequence>
<accession>A0A2A2KA96</accession>
<dbReference type="InterPro" id="IPR013098">
    <property type="entry name" value="Ig_I-set"/>
</dbReference>
<dbReference type="SMART" id="SM00408">
    <property type="entry name" value="IGc2"/>
    <property type="match status" value="4"/>
</dbReference>
<dbReference type="PROSITE" id="PS50853">
    <property type="entry name" value="FN3"/>
    <property type="match status" value="4"/>
</dbReference>
<keyword evidence="6" id="KW-1185">Reference proteome</keyword>
<dbReference type="InterPro" id="IPR003598">
    <property type="entry name" value="Ig_sub2"/>
</dbReference>
<dbReference type="Pfam" id="PF13927">
    <property type="entry name" value="Ig_3"/>
    <property type="match status" value="1"/>
</dbReference>
<dbReference type="FunFam" id="2.60.40.10:FF:000035">
    <property type="entry name" value="Contactin 1"/>
    <property type="match status" value="1"/>
</dbReference>
<evidence type="ECO:0000259" key="4">
    <source>
        <dbReference type="PROSITE" id="PS50853"/>
    </source>
</evidence>
<dbReference type="InterPro" id="IPR007110">
    <property type="entry name" value="Ig-like_dom"/>
</dbReference>
<reference evidence="5 6" key="1">
    <citation type="journal article" date="2017" name="Curr. Biol.">
        <title>Genome architecture and evolution of a unichromosomal asexual nematode.</title>
        <authorList>
            <person name="Fradin H."/>
            <person name="Zegar C."/>
            <person name="Gutwein M."/>
            <person name="Lucas J."/>
            <person name="Kovtun M."/>
            <person name="Corcoran D."/>
            <person name="Baugh L.R."/>
            <person name="Kiontke K."/>
            <person name="Gunsalus K."/>
            <person name="Fitch D.H."/>
            <person name="Piano F."/>
        </authorList>
    </citation>
    <scope>NUCLEOTIDE SEQUENCE [LARGE SCALE GENOMIC DNA]</scope>
    <source>
        <strain evidence="5">PF1309</strain>
    </source>
</reference>